<dbReference type="AlphaFoldDB" id="A0A7X5TR40"/>
<keyword evidence="4" id="KW-0472">Membrane</keyword>
<organism evidence="6 7">
    <name type="scientific">Luteibacter yeojuensis</name>
    <dbReference type="NCBI Taxonomy" id="345309"/>
    <lineage>
        <taxon>Bacteria</taxon>
        <taxon>Pseudomonadati</taxon>
        <taxon>Pseudomonadota</taxon>
        <taxon>Gammaproteobacteria</taxon>
        <taxon>Lysobacterales</taxon>
        <taxon>Rhodanobacteraceae</taxon>
        <taxon>Luteibacter</taxon>
    </lineage>
</organism>
<dbReference type="PANTHER" id="PTHR44227:SF3">
    <property type="entry name" value="PROTEIN O-MANNOSYL-TRANSFERASE TMTC4"/>
    <property type="match status" value="1"/>
</dbReference>
<evidence type="ECO:0000313" key="6">
    <source>
        <dbReference type="EMBL" id="NID16760.1"/>
    </source>
</evidence>
<feature type="transmembrane region" description="Helical" evidence="4">
    <location>
        <begin position="144"/>
        <end position="160"/>
    </location>
</feature>
<feature type="transmembrane region" description="Helical" evidence="4">
    <location>
        <begin position="84"/>
        <end position="102"/>
    </location>
</feature>
<sequence length="637" mass="70244">MVILTAVTTAIYAPGLKGGFLFDDYPNIVDNPAVQPKEASLASLVAAAFSSPSSELKRPLASLTFAANFLMTGMDAGAMKLTNLVIHLANGMLLFALLRVLLSASGLAFVESRLRWLAAAMTLAWLLLPINLTSVLYVVQRMEALANLFVLLGLLGYASVRTGTSSGWHHIAKAIAWIALPAMVGVLAKETAILLPLYAALLEAIVFRFRWRDGTIARSLGWAFACLLVPPLLIAAAWLGPQVLNPLTWTTRDFTLATRLLSEPRILVDYLHWTVFPTERGLSFYHDDFVQSTGWFTPWTTVPSMAFLALLASSGWILRHKRPIFALGIAWFFACHTLTGTVLPLELVYEHRNYFASIGVVMAVTDIFLWAFKSIPPHMRKRRYAVVLASFVAATWSAYITASTSAAWSTSLGLAEELAARGPESPRAQYELGRAYIIASHYDRNSIYTRLAYEPLEYAASLPASSILPQQALIFMNSRMNLPVKDEWWASMVQKLEARPATVQDESSLDSLSVCLRQSLCKFPSDRLSAAFSAALSHERRSARLLAMYATFAWQTLQDTDLAMHTQREAVATAPDEAAYRVSLARYALQVHDDTELKKQIDCLESMNIGGRLDAELGPLKAERDSMSEPPASSSEP</sequence>
<comment type="caution">
    <text evidence="6">The sequence shown here is derived from an EMBL/GenBank/DDBJ whole genome shotgun (WGS) entry which is preliminary data.</text>
</comment>
<dbReference type="Proteomes" id="UP000518878">
    <property type="component" value="Unassembled WGS sequence"/>
</dbReference>
<feature type="compositionally biased region" description="Low complexity" evidence="3">
    <location>
        <begin position="628"/>
        <end position="637"/>
    </location>
</feature>
<dbReference type="PROSITE" id="PS01159">
    <property type="entry name" value="WW_DOMAIN_1"/>
    <property type="match status" value="1"/>
</dbReference>
<evidence type="ECO:0000313" key="7">
    <source>
        <dbReference type="Proteomes" id="UP000518878"/>
    </source>
</evidence>
<evidence type="ECO:0000256" key="4">
    <source>
        <dbReference type="SAM" id="Phobius"/>
    </source>
</evidence>
<dbReference type="PANTHER" id="PTHR44227">
    <property type="match status" value="1"/>
</dbReference>
<evidence type="ECO:0000259" key="5">
    <source>
        <dbReference type="PROSITE" id="PS01159"/>
    </source>
</evidence>
<feature type="transmembrane region" description="Helical" evidence="4">
    <location>
        <begin position="384"/>
        <end position="402"/>
    </location>
</feature>
<keyword evidence="4" id="KW-1133">Transmembrane helix</keyword>
<feature type="transmembrane region" description="Helical" evidence="4">
    <location>
        <begin position="354"/>
        <end position="372"/>
    </location>
</feature>
<gene>
    <name evidence="6" type="ORF">HBF32_14900</name>
</gene>
<feature type="domain" description="WW" evidence="5">
    <location>
        <begin position="273"/>
        <end position="298"/>
    </location>
</feature>
<keyword evidence="1" id="KW-0677">Repeat</keyword>
<protein>
    <recommendedName>
        <fullName evidence="5">WW domain-containing protein</fullName>
    </recommendedName>
</protein>
<keyword evidence="4" id="KW-0812">Transmembrane</keyword>
<evidence type="ECO:0000256" key="1">
    <source>
        <dbReference type="ARBA" id="ARBA00022737"/>
    </source>
</evidence>
<dbReference type="InterPro" id="IPR052346">
    <property type="entry name" value="O-mannosyl-transferase_TMTC"/>
</dbReference>
<accession>A0A7X5TR40</accession>
<feature type="transmembrane region" description="Helical" evidence="4">
    <location>
        <begin position="114"/>
        <end position="138"/>
    </location>
</feature>
<evidence type="ECO:0000256" key="2">
    <source>
        <dbReference type="ARBA" id="ARBA00022803"/>
    </source>
</evidence>
<keyword evidence="2" id="KW-0802">TPR repeat</keyword>
<keyword evidence="7" id="KW-1185">Reference proteome</keyword>
<feature type="transmembrane region" description="Helical" evidence="4">
    <location>
        <begin position="220"/>
        <end position="239"/>
    </location>
</feature>
<proteinExistence type="predicted"/>
<evidence type="ECO:0000256" key="3">
    <source>
        <dbReference type="SAM" id="MobiDB-lite"/>
    </source>
</evidence>
<reference evidence="6 7" key="1">
    <citation type="journal article" date="2006" name="Int. J. Syst. Evol. Microbiol.">
        <title>Dyella yeojuensis sp. nov., isolated from greenhouse soil in Korea.</title>
        <authorList>
            <person name="Kim B.Y."/>
            <person name="Weon H.Y."/>
            <person name="Lee K.H."/>
            <person name="Seok S.J."/>
            <person name="Kwon S.W."/>
            <person name="Go S.J."/>
            <person name="Stackebrandt E."/>
        </authorList>
    </citation>
    <scope>NUCLEOTIDE SEQUENCE [LARGE SCALE GENOMIC DNA]</scope>
    <source>
        <strain evidence="6 7">DSM 17673</strain>
    </source>
</reference>
<name>A0A7X5TR40_9GAMM</name>
<dbReference type="EMBL" id="JAAQTL010000002">
    <property type="protein sequence ID" value="NID16760.1"/>
    <property type="molecule type" value="Genomic_DNA"/>
</dbReference>
<feature type="region of interest" description="Disordered" evidence="3">
    <location>
        <begin position="618"/>
        <end position="637"/>
    </location>
</feature>
<dbReference type="InterPro" id="IPR001202">
    <property type="entry name" value="WW_dom"/>
</dbReference>
<feature type="transmembrane region" description="Helical" evidence="4">
    <location>
        <begin position="296"/>
        <end position="317"/>
    </location>
</feature>
<feature type="transmembrane region" description="Helical" evidence="4">
    <location>
        <begin position="324"/>
        <end position="342"/>
    </location>
</feature>